<keyword evidence="1" id="KW-0812">Transmembrane</keyword>
<organism evidence="3">
    <name type="scientific">Caenorhabditis remanei</name>
    <name type="common">Caenorhabditis vulgaris</name>
    <dbReference type="NCBI Taxonomy" id="31234"/>
    <lineage>
        <taxon>Eukaryota</taxon>
        <taxon>Metazoa</taxon>
        <taxon>Ecdysozoa</taxon>
        <taxon>Nematoda</taxon>
        <taxon>Chromadorea</taxon>
        <taxon>Rhabditida</taxon>
        <taxon>Rhabditina</taxon>
        <taxon>Rhabditomorpha</taxon>
        <taxon>Rhabditoidea</taxon>
        <taxon>Rhabditidae</taxon>
        <taxon>Peloderinae</taxon>
        <taxon>Caenorhabditis</taxon>
    </lineage>
</organism>
<dbReference type="OrthoDB" id="5893453at2759"/>
<dbReference type="HOGENOM" id="CLU_1808005_0_0_1"/>
<gene>
    <name evidence="2" type="ORF">CRE_06368</name>
</gene>
<sequence>MQPIPLYPILGGFCTGFLAVYLDVWAHYLMAFIVAAIVAQIGSLAFCFFKKHQTIGKLMNRHVFPEGLYDIVVWGLPMVPVTVFVLFLQTGMRRSKQMNYINKTMFTRKKLTISDLSILLIKDTIKCSQQNGVLFGQVRHLGT</sequence>
<dbReference type="Pfam" id="PF10327">
    <property type="entry name" value="7TM_GPCR_Sri"/>
    <property type="match status" value="1"/>
</dbReference>
<feature type="transmembrane region" description="Helical" evidence="1">
    <location>
        <begin position="71"/>
        <end position="88"/>
    </location>
</feature>
<evidence type="ECO:0000313" key="2">
    <source>
        <dbReference type="EMBL" id="EFO88784.1"/>
    </source>
</evidence>
<dbReference type="EMBL" id="DS268421">
    <property type="protein sequence ID" value="EFO88784.1"/>
    <property type="molecule type" value="Genomic_DNA"/>
</dbReference>
<keyword evidence="1" id="KW-1133">Transmembrane helix</keyword>
<dbReference type="PANTHER" id="PTHR45830">
    <property type="entry name" value="SERPENTINE RECEPTOR, CLASS I"/>
    <property type="match status" value="1"/>
</dbReference>
<dbReference type="AlphaFoldDB" id="E3M1S3"/>
<dbReference type="PANTHER" id="PTHR45830:SF20">
    <property type="entry name" value="SERPENTINE RECEPTOR, CLASS I"/>
    <property type="match status" value="1"/>
</dbReference>
<dbReference type="eggNOG" id="ENOG502TGS3">
    <property type="taxonomic scope" value="Eukaryota"/>
</dbReference>
<protein>
    <submittedName>
        <fullName evidence="2">Uncharacterized protein</fullName>
    </submittedName>
</protein>
<accession>E3M1S3</accession>
<dbReference type="STRING" id="31234.E3M1S3"/>
<dbReference type="Proteomes" id="UP000008281">
    <property type="component" value="Unassembled WGS sequence"/>
</dbReference>
<dbReference type="InterPro" id="IPR019429">
    <property type="entry name" value="7TM_GPCR_serpentine_rcpt_Sri"/>
</dbReference>
<feature type="transmembrane region" description="Helical" evidence="1">
    <location>
        <begin position="29"/>
        <end position="51"/>
    </location>
</feature>
<keyword evidence="3" id="KW-1185">Reference proteome</keyword>
<dbReference type="InParanoid" id="E3M1S3"/>
<proteinExistence type="predicted"/>
<reference evidence="2" key="1">
    <citation type="submission" date="2007-07" db="EMBL/GenBank/DDBJ databases">
        <title>PCAP assembly of the Caenorhabditis remanei genome.</title>
        <authorList>
            <consortium name="The Caenorhabditis remanei Sequencing Consortium"/>
            <person name="Wilson R.K."/>
        </authorList>
    </citation>
    <scope>NUCLEOTIDE SEQUENCE [LARGE SCALE GENOMIC DNA]</scope>
    <source>
        <strain evidence="2">PB4641</strain>
    </source>
</reference>
<evidence type="ECO:0000256" key="1">
    <source>
        <dbReference type="SAM" id="Phobius"/>
    </source>
</evidence>
<keyword evidence="1" id="KW-0472">Membrane</keyword>
<evidence type="ECO:0000313" key="3">
    <source>
        <dbReference type="Proteomes" id="UP000008281"/>
    </source>
</evidence>
<feature type="transmembrane region" description="Helical" evidence="1">
    <location>
        <begin position="6"/>
        <end position="22"/>
    </location>
</feature>
<name>E3M1S3_CAERE</name>